<dbReference type="Pfam" id="PF21743">
    <property type="entry name" value="PTM_DIR17_Tudor"/>
    <property type="match status" value="1"/>
</dbReference>
<keyword evidence="8 12" id="KW-0175">Coiled coil</keyword>
<evidence type="ECO:0000256" key="5">
    <source>
        <dbReference type="ARBA" id="ARBA00022741"/>
    </source>
</evidence>
<dbReference type="InterPro" id="IPR027417">
    <property type="entry name" value="P-loop_NTPase"/>
</dbReference>
<evidence type="ECO:0000256" key="9">
    <source>
        <dbReference type="ARBA" id="ARBA00023172"/>
    </source>
</evidence>
<dbReference type="EMBL" id="JAEHOD010000003">
    <property type="protein sequence ID" value="KAG2453512.1"/>
    <property type="molecule type" value="Genomic_DNA"/>
</dbReference>
<evidence type="ECO:0000256" key="12">
    <source>
        <dbReference type="SAM" id="Coils"/>
    </source>
</evidence>
<dbReference type="InterPro" id="IPR003395">
    <property type="entry name" value="RecF/RecN/SMC_N"/>
</dbReference>
<keyword evidence="4" id="KW-0158">Chromosome</keyword>
<keyword evidence="9" id="KW-0233">DNA recombination</keyword>
<evidence type="ECO:0000256" key="8">
    <source>
        <dbReference type="ARBA" id="ARBA00023054"/>
    </source>
</evidence>
<keyword evidence="5" id="KW-0547">Nucleotide-binding</keyword>
<feature type="domain" description="PTM/DIR17-like Tudor" evidence="15">
    <location>
        <begin position="16"/>
        <end position="74"/>
    </location>
</feature>
<evidence type="ECO:0000313" key="17">
    <source>
        <dbReference type="Proteomes" id="UP000613740"/>
    </source>
</evidence>
<keyword evidence="17" id="KW-1185">Reference proteome</keyword>
<keyword evidence="7" id="KW-0067">ATP-binding</keyword>
<accession>A0A835WU63</accession>
<comment type="similarity">
    <text evidence="3">Belongs to the SMC family. SMC6 subfamily.</text>
</comment>
<dbReference type="GO" id="GO:0000724">
    <property type="term" value="P:double-strand break repair via homologous recombination"/>
    <property type="evidence" value="ECO:0007669"/>
    <property type="project" value="TreeGrafter"/>
</dbReference>
<dbReference type="GO" id="GO:0035861">
    <property type="term" value="C:site of double-strand break"/>
    <property type="evidence" value="ECO:0007669"/>
    <property type="project" value="TreeGrafter"/>
</dbReference>
<dbReference type="GO" id="GO:0051276">
    <property type="term" value="P:chromosome organization"/>
    <property type="evidence" value="ECO:0007669"/>
    <property type="project" value="UniProtKB-ARBA"/>
</dbReference>
<evidence type="ECO:0000256" key="7">
    <source>
        <dbReference type="ARBA" id="ARBA00022840"/>
    </source>
</evidence>
<evidence type="ECO:0008006" key="18">
    <source>
        <dbReference type="Google" id="ProtNLM"/>
    </source>
</evidence>
<dbReference type="Pfam" id="PF02463">
    <property type="entry name" value="SMC_N"/>
    <property type="match status" value="1"/>
</dbReference>
<dbReference type="PANTHER" id="PTHR19306:SF6">
    <property type="entry name" value="STRUCTURAL MAINTENANCE OF CHROMOSOMES PROTEIN 6"/>
    <property type="match status" value="1"/>
</dbReference>
<evidence type="ECO:0000256" key="2">
    <source>
        <dbReference type="ARBA" id="ARBA00004286"/>
    </source>
</evidence>
<feature type="compositionally biased region" description="Low complexity" evidence="13">
    <location>
        <begin position="165"/>
        <end position="174"/>
    </location>
</feature>
<keyword evidence="10" id="KW-0234">DNA repair</keyword>
<dbReference type="Gene3D" id="3.40.50.300">
    <property type="entry name" value="P-loop containing nucleotide triphosphate hydrolases"/>
    <property type="match status" value="2"/>
</dbReference>
<evidence type="ECO:0000256" key="11">
    <source>
        <dbReference type="ARBA" id="ARBA00023242"/>
    </source>
</evidence>
<evidence type="ECO:0000256" key="4">
    <source>
        <dbReference type="ARBA" id="ARBA00022454"/>
    </source>
</evidence>
<dbReference type="Proteomes" id="UP000613740">
    <property type="component" value="Unassembled WGS sequence"/>
</dbReference>
<gene>
    <name evidence="16" type="ORF">HYH02_001732</name>
</gene>
<dbReference type="GO" id="GO:0030915">
    <property type="term" value="C:Smc5-Smc6 complex"/>
    <property type="evidence" value="ECO:0007669"/>
    <property type="project" value="TreeGrafter"/>
</dbReference>
<dbReference type="GO" id="GO:0005524">
    <property type="term" value="F:ATP binding"/>
    <property type="evidence" value="ECO:0007669"/>
    <property type="project" value="UniProtKB-KW"/>
</dbReference>
<evidence type="ECO:0000313" key="16">
    <source>
        <dbReference type="EMBL" id="KAG2453512.1"/>
    </source>
</evidence>
<dbReference type="SUPFAM" id="SSF52540">
    <property type="entry name" value="P-loop containing nucleoside triphosphate hydrolases"/>
    <property type="match status" value="1"/>
</dbReference>
<keyword evidence="11" id="KW-0539">Nucleus</keyword>
<evidence type="ECO:0000256" key="6">
    <source>
        <dbReference type="ARBA" id="ARBA00022763"/>
    </source>
</evidence>
<feature type="region of interest" description="Disordered" evidence="13">
    <location>
        <begin position="79"/>
        <end position="231"/>
    </location>
</feature>
<reference evidence="16" key="1">
    <citation type="journal article" date="2020" name="bioRxiv">
        <title>Comparative genomics of Chlamydomonas.</title>
        <authorList>
            <person name="Craig R.J."/>
            <person name="Hasan A.R."/>
            <person name="Ness R.W."/>
            <person name="Keightley P.D."/>
        </authorList>
    </citation>
    <scope>NUCLEOTIDE SEQUENCE</scope>
    <source>
        <strain evidence="16">CCAP 11/173</strain>
    </source>
</reference>
<feature type="coiled-coil region" evidence="12">
    <location>
        <begin position="867"/>
        <end position="936"/>
    </location>
</feature>
<feature type="domain" description="RecF/RecN/SMC N-terminal" evidence="14">
    <location>
        <begin position="245"/>
        <end position="1315"/>
    </location>
</feature>
<evidence type="ECO:0000259" key="15">
    <source>
        <dbReference type="Pfam" id="PF21743"/>
    </source>
</evidence>
<feature type="compositionally biased region" description="Basic and acidic residues" evidence="13">
    <location>
        <begin position="175"/>
        <end position="188"/>
    </location>
</feature>
<dbReference type="GO" id="GO:0003697">
    <property type="term" value="F:single-stranded DNA binding"/>
    <property type="evidence" value="ECO:0007669"/>
    <property type="project" value="TreeGrafter"/>
</dbReference>
<proteinExistence type="inferred from homology"/>
<dbReference type="GO" id="GO:0005634">
    <property type="term" value="C:nucleus"/>
    <property type="evidence" value="ECO:0007669"/>
    <property type="project" value="UniProtKB-SubCell"/>
</dbReference>
<protein>
    <recommendedName>
        <fullName evidence="18">RecF/RecN/SMC N-terminal domain-containing protein</fullName>
    </recommendedName>
</protein>
<keyword evidence="6" id="KW-0227">DNA damage</keyword>
<evidence type="ECO:0000256" key="10">
    <source>
        <dbReference type="ARBA" id="ARBA00023204"/>
    </source>
</evidence>
<sequence length="1341" mass="149130">MEPEPKTLREAKAYIGRSVFKRFKVDERGGGRASYQFFHGTCTKVEVFDGICYRIQYEDGDGEHLAWKEFHAVLQPLPEDQHRAPPSSGPSRRAGLSDATNRLAMPPSDSNGAMFADKPTGTKRQRTIKTEPAASLQPSDSGTALTEEPPLRTAQAARSSKRKSAGGAAIAAAKQEMEAQQKQDEELRGGNATAAGTERPVKRRATAEEPAGAGGPTEGVSMAPANAGPRNQGFVVRERGLAGHVQRIHVQNFMCHSNFEIEIGPHVTLVSGQNGSGKSAVIQALQVCLGASARETSRARSLTAFVKEGCSEARVRVTLWNVGEDAYLPHIFGERITVERVIKVAGGNDTTLLDARGKKAAVERHRDTLSAMLEHFCLDATNPLTIITQDKARQFLSGEKDSSRDKYDVFMEGTLLQRQLDENNLAGVKLEQSSHRLAESAAHLKTLETAQACLQAKLQRLMDADKMLEQRDYLEKAIAWAHVRELEAAAARGAASAEQHGPALVELYEKALLQLGASRAELQQRLKEHEEVVARNQEVLDNHKANAAKLIKDVRKAAEDQQRETRNRTSAKTNLQALQRNQQEMNAKLAEASTGNEKVAEAQRLLEEHQQKITAKKYEEERAKTAADEALKQLEELQAHAQAMVNDEMRGRDRIQQSQQALRDSQDQLRALVASNGNRLGAFQAVRLCELISANMRRFQRPPIGPLGAYLSVTEGRWAVAAQSITNLCLRDFIVSCGADALLLNQLMATAGYARCSTITVNYDDPPHRIPPTVHPGGGYPALLDVLVVKDDEARVPLLNYLVDRFHVERVALAENEPSGRKVVYENAAGNHVTLAVDQNGSTFHRNKGLKWVKHERSITARNCLLKADVSEMEASLRAELEAEEAQLGALQQDLAQLVAQRQAKEAEVKAAQQRLQQAQRLKARLMTECRRLEQSMPMVPEAEDEEQQVVMTQLQSIHLEIVDSQRVLLLAQDALDIAEKDWNAAKERAAEAERIFQEVLKEGGAKRDAKAEVECRLKELEAMRTAYKAERAIAVSRLAALKTHLDKARERVQATVAAAETVCSREEGEEALAKAREVMEEHMRALMARKKERQQQPDLAEDVLQREIDNRMNPRDLPGLLARVNKAIEKVQEEAGADKEQLRIKLADLSRQLSLKRVLHARVSKTTSMLAASMDRRRQLYTRVLGGVEKLVNAKFGSYLRRRDHLGEVKWDHERRQLKLRVKVNGKNNPNAPFVDDLKQMSGGERSYITVAFLLAVGANTESPFRVMDEYDVFMDAENRRIATQTLLEFARDQAAFQFIFLTPQDLATVEAARQTLVSKSKVDMPPGFLKTVHIRPPRG</sequence>
<comment type="caution">
    <text evidence="16">The sequence shown here is derived from an EMBL/GenBank/DDBJ whole genome shotgun (WGS) entry which is preliminary data.</text>
</comment>
<dbReference type="PANTHER" id="PTHR19306">
    <property type="entry name" value="STRUCTURAL MAINTENANCE OF CHROMOSOMES 5,6 SMC5, SMC6"/>
    <property type="match status" value="1"/>
</dbReference>
<dbReference type="OrthoDB" id="10072614at2759"/>
<feature type="coiled-coil region" evidence="12">
    <location>
        <begin position="1122"/>
        <end position="1153"/>
    </location>
</feature>
<evidence type="ECO:0000259" key="14">
    <source>
        <dbReference type="Pfam" id="PF02463"/>
    </source>
</evidence>
<name>A0A835WU63_9CHLO</name>
<evidence type="ECO:0000256" key="13">
    <source>
        <dbReference type="SAM" id="MobiDB-lite"/>
    </source>
</evidence>
<dbReference type="InterPro" id="IPR047365">
    <property type="entry name" value="Tudor_AtPTM-like"/>
</dbReference>
<organism evidence="16 17">
    <name type="scientific">Chlamydomonas schloesseri</name>
    <dbReference type="NCBI Taxonomy" id="2026947"/>
    <lineage>
        <taxon>Eukaryota</taxon>
        <taxon>Viridiplantae</taxon>
        <taxon>Chlorophyta</taxon>
        <taxon>core chlorophytes</taxon>
        <taxon>Chlorophyceae</taxon>
        <taxon>CS clade</taxon>
        <taxon>Chlamydomonadales</taxon>
        <taxon>Chlamydomonadaceae</taxon>
        <taxon>Chlamydomonas</taxon>
    </lineage>
</organism>
<feature type="coiled-coil region" evidence="12">
    <location>
        <begin position="976"/>
        <end position="1031"/>
    </location>
</feature>
<feature type="coiled-coil region" evidence="12">
    <location>
        <begin position="512"/>
        <end position="675"/>
    </location>
</feature>
<comment type="subcellular location">
    <subcellularLocation>
        <location evidence="2">Chromosome</location>
    </subcellularLocation>
    <subcellularLocation>
        <location evidence="1">Nucleus</location>
    </subcellularLocation>
</comment>
<dbReference type="GO" id="GO:0003684">
    <property type="term" value="F:damaged DNA binding"/>
    <property type="evidence" value="ECO:0007669"/>
    <property type="project" value="TreeGrafter"/>
</dbReference>
<evidence type="ECO:0000256" key="1">
    <source>
        <dbReference type="ARBA" id="ARBA00004123"/>
    </source>
</evidence>
<evidence type="ECO:0000256" key="3">
    <source>
        <dbReference type="ARBA" id="ARBA00006793"/>
    </source>
</evidence>